<organism evidence="2 3">
    <name type="scientific">Croceitalea dokdonensis DOKDO 023</name>
    <dbReference type="NCBI Taxonomy" id="1300341"/>
    <lineage>
        <taxon>Bacteria</taxon>
        <taxon>Pseudomonadati</taxon>
        <taxon>Bacteroidota</taxon>
        <taxon>Flavobacteriia</taxon>
        <taxon>Flavobacteriales</taxon>
        <taxon>Flavobacteriaceae</taxon>
        <taxon>Croceitalea</taxon>
    </lineage>
</organism>
<gene>
    <name evidence="2" type="ORF">I595_2986</name>
</gene>
<dbReference type="InterPro" id="IPR007730">
    <property type="entry name" value="SPOR-like_dom"/>
</dbReference>
<evidence type="ECO:0000313" key="3">
    <source>
        <dbReference type="Proteomes" id="UP000050280"/>
    </source>
</evidence>
<dbReference type="Gene3D" id="3.30.70.1070">
    <property type="entry name" value="Sporulation related repeat"/>
    <property type="match status" value="1"/>
</dbReference>
<proteinExistence type="predicted"/>
<dbReference type="InterPro" id="IPR036680">
    <property type="entry name" value="SPOR-like_sf"/>
</dbReference>
<sequence length="301" mass="33724">MPQFGAFLAQTVSAKIGAESQTVHPPTKIVSFNEQLQENDGLLISFISKALHLEYDSLLDEVEQTVAQWQLTLQEEKSLTLEGLGTLSLGAHQKIQFLPQQRTNYLVTSFGLADVGAAPVVREELKKDIELTEERVPFVFTPQKREAIEKRPWLRYAAIGLLCIALGTSGYQLRQSQQQQQAFLVRQQVQEVVSKEIQEATFFDTDPLELPGLRLNVNKGKVQQQGPLHHVVAGAFRIQANADKKITALSQQGYRATYIGTNAYGLHQVAYGSFTNATDALRLYREIKRTTSPDVWILSEK</sequence>
<dbReference type="InterPro" id="IPR041268">
    <property type="entry name" value="HU-CCDC81_bac_2"/>
</dbReference>
<evidence type="ECO:0000313" key="2">
    <source>
        <dbReference type="EMBL" id="KPM31007.1"/>
    </source>
</evidence>
<feature type="domain" description="SPOR" evidence="1">
    <location>
        <begin position="223"/>
        <end position="300"/>
    </location>
</feature>
<dbReference type="InterPro" id="IPR040495">
    <property type="entry name" value="HU-CCDC81_bac_1"/>
</dbReference>
<dbReference type="GO" id="GO:0042834">
    <property type="term" value="F:peptidoglycan binding"/>
    <property type="evidence" value="ECO:0007669"/>
    <property type="project" value="InterPro"/>
</dbReference>
<dbReference type="STRING" id="1300341.I595_2986"/>
<dbReference type="Pfam" id="PF05036">
    <property type="entry name" value="SPOR"/>
    <property type="match status" value="1"/>
</dbReference>
<dbReference type="AlphaFoldDB" id="A0A0P7AZJ5"/>
<comment type="caution">
    <text evidence="2">The sequence shown here is derived from an EMBL/GenBank/DDBJ whole genome shotgun (WGS) entry which is preliminary data.</text>
</comment>
<protein>
    <recommendedName>
        <fullName evidence="1">SPOR domain-containing protein</fullName>
    </recommendedName>
</protein>
<accession>A0A0P7AZJ5</accession>
<reference evidence="2 3" key="1">
    <citation type="submission" date="2015-09" db="EMBL/GenBank/DDBJ databases">
        <title>Genome sequence of the marine flavobacterium Croceitalea dokdonensis DOKDO 023 that contains proton- and sodium-pumping rhodopsins.</title>
        <authorList>
            <person name="Kwon S.-K."/>
            <person name="Lee H.K."/>
            <person name="Kwak M.-J."/>
            <person name="Kim J.F."/>
        </authorList>
    </citation>
    <scope>NUCLEOTIDE SEQUENCE [LARGE SCALE GENOMIC DNA]</scope>
    <source>
        <strain evidence="2 3">DOKDO 023</strain>
    </source>
</reference>
<dbReference type="Proteomes" id="UP000050280">
    <property type="component" value="Unassembled WGS sequence"/>
</dbReference>
<evidence type="ECO:0000259" key="1">
    <source>
        <dbReference type="PROSITE" id="PS51724"/>
    </source>
</evidence>
<dbReference type="Pfam" id="PF18175">
    <property type="entry name" value="HU-CCDC81_bac_2"/>
    <property type="match status" value="1"/>
</dbReference>
<keyword evidence="3" id="KW-1185">Reference proteome</keyword>
<dbReference type="EMBL" id="LDJX01000006">
    <property type="protein sequence ID" value="KPM31007.1"/>
    <property type="molecule type" value="Genomic_DNA"/>
</dbReference>
<name>A0A0P7AZJ5_9FLAO</name>
<dbReference type="Pfam" id="PF18174">
    <property type="entry name" value="HU-CCDC81_bac_1"/>
    <property type="match status" value="1"/>
</dbReference>
<dbReference type="PROSITE" id="PS51724">
    <property type="entry name" value="SPOR"/>
    <property type="match status" value="1"/>
</dbReference>
<dbReference type="SUPFAM" id="SSF110997">
    <property type="entry name" value="Sporulation related repeat"/>
    <property type="match status" value="1"/>
</dbReference>